<dbReference type="Gene3D" id="3.40.50.12390">
    <property type="match status" value="1"/>
</dbReference>
<dbReference type="GO" id="GO:0005634">
    <property type="term" value="C:nucleus"/>
    <property type="evidence" value="ECO:0007669"/>
    <property type="project" value="TreeGrafter"/>
</dbReference>
<dbReference type="GeneTree" id="ENSGT00670000098080"/>
<dbReference type="Pfam" id="PF18334">
    <property type="entry name" value="XRN1_D2_D3"/>
    <property type="match status" value="1"/>
</dbReference>
<evidence type="ECO:0000259" key="12">
    <source>
        <dbReference type="Pfam" id="PF17846"/>
    </source>
</evidence>
<keyword evidence="5 9" id="KW-0269">Exonuclease</keyword>
<dbReference type="Gene3D" id="1.25.40.1050">
    <property type="match status" value="1"/>
</dbReference>
<proteinExistence type="inferred from homology"/>
<evidence type="ECO:0000256" key="7">
    <source>
        <dbReference type="ARBA" id="ARBA00038299"/>
    </source>
</evidence>
<evidence type="ECO:0000259" key="11">
    <source>
        <dbReference type="Pfam" id="PF03159"/>
    </source>
</evidence>
<sequence>MGVPKFYRWISERYPCLSEVVKEHQIPEFDNLYLDMNGIIHQCSHPNDEDVHFRISEEKIFADIFHYLEVLFRIIKPRKVFFMAVDGVAPRAKMNQQRGRRFRSAKEAEDKIKKALEKGEVLPSEARFDSNCITPGTDFMARLQEQLKYFVNSKVSTDNAWKGVNVYLSGHETPGEGEHKIMEFIRWENTKPDHDPNTRHCLYGLDADLMMLGLTSHEPHFSLLREEVRFGGKKNQKRITAPEETTFHLLHLSLFREYIDYEFSEVKNKISFEYDLERIIDDWILMGFLVGNDFIPHLPHLHINHDALPLLYRTYISVLPTLGGYLNENGHLNLGNFEKYLEKLSEFDREHFNEVFVDLKWFESKVGNKYLNEAAGLAAEEAHCKDSRKKDLKDSLCLAALDEGKDRGPSRGFEEDGEEEDMFEAEFRQYKRTYYMTKMGVEVVSDEFLANQALCYVEGIQWILHYYYHGVQSWSWYYPHHYAPFLSDVRNIAHLKLTFDMGKPFMPFQQLLGVLPSASKDLLPQSYRHLMTSENSSIIEYYPLDFKTDLNGKQQEWEAVVLIPFIDERCLLAAMEPYNDHMTKAEKARNRHTQCAVYSYDAELDYLSTSTLPDLFPNIMHCHANIHHVGRSINSSQLYFCGFPTLKHIRHKFYKKKHGVVVFQQSSRGENMMLEIIPSKEEPVCDNVASLVLGRSVFVNWPHLEEARVVAVSDGESKFFLEELAGMQKLYDRDSPPPTKVTYLSDKEQKDWVKDVQGITEHFGKRKGITVNETAVVLYTQLLTGRKYVPGQSGQVHLEKQWAKQTLPFPYQTIVKDIKAFDSSSTRFKTLEELFPPTTTVFMVGNPYYGAMGEVQESSDVIKEGRVRVVFSVPCEPPMESLIQNQHKYCVKYSPGYVLASRLGITGYLVSRFSGSIFVGRGSKKNPHGEQKANVGLNLKFNKKNEEVPGYTKRTEKEWLYSVAVEDLMAEYLDRFSEVFDLVSRNSHDDVFYEDDIWPGVDQNGAERVKEITSWLKTHPVADIARASCDLQILDTAIVEQIEEEVAKVKKSTKKVRVTVKPHLLFRPLEQQHGVVPDPDAEYHLFDRVVNVRESFSVPLGLRGTIIGIKGADREAEVLYEVVFDEEFAGGLTIRCASGRGYRLPPCALINLSHGCRFEQGSHKLTAIVKPQPAASSHHSHNKEQLSGLNHSPRSPFIPTQVGLECQHSVSCSERHKEGTHTHIYIYIYTHSRTHTHIHTHRHTHTILPTCLQQTEFEELIANLKITKGNEPTSQSEEPLSPQSFAMVGTRLVQSLVGVILWCTQGPHQTLQLHLSTHSLWFVVVHLHYASSCLSQGLMVCQVKLSSGLLVHGPQSHSENEAKEKAALFALQRLVSVVFLLNTGCEPVLPPGGLLIPPQGYGPLHWGMPLPPHQGQPFYGGTFPGARPQAPSVPIGSHNQFVPLQVGAPEPVSTGHTRTCFYGSHQNLFLRVTPEPVSMVHIKYGSTQPSF</sequence>
<gene>
    <name evidence="16" type="primary">XRN1</name>
    <name evidence="16" type="synonym">LOC115169861</name>
</gene>
<accession>A0A674DJJ5</accession>
<organism evidence="16 17">
    <name type="scientific">Salmo trutta</name>
    <name type="common">Brown trout</name>
    <dbReference type="NCBI Taxonomy" id="8032"/>
    <lineage>
        <taxon>Eukaryota</taxon>
        <taxon>Metazoa</taxon>
        <taxon>Chordata</taxon>
        <taxon>Craniata</taxon>
        <taxon>Vertebrata</taxon>
        <taxon>Euteleostomi</taxon>
        <taxon>Actinopterygii</taxon>
        <taxon>Neopterygii</taxon>
        <taxon>Teleostei</taxon>
        <taxon>Protacanthopterygii</taxon>
        <taxon>Salmoniformes</taxon>
        <taxon>Salmonidae</taxon>
        <taxon>Salmoninae</taxon>
        <taxon>Salmo</taxon>
    </lineage>
</organism>
<dbReference type="Ensembl" id="ENSSTUT00000103203.1">
    <property type="protein sequence ID" value="ENSSTUP00000096070.1"/>
    <property type="gene ID" value="ENSSTUG00000042981.1"/>
</dbReference>
<evidence type="ECO:0000259" key="15">
    <source>
        <dbReference type="Pfam" id="PF18334"/>
    </source>
</evidence>
<dbReference type="InterPro" id="IPR004859">
    <property type="entry name" value="Xrn1_N"/>
</dbReference>
<evidence type="ECO:0000256" key="1">
    <source>
        <dbReference type="ARBA" id="ARBA00004496"/>
    </source>
</evidence>
<dbReference type="InterPro" id="IPR041412">
    <property type="entry name" value="Xrn1_helical"/>
</dbReference>
<dbReference type="InterPro" id="IPR027073">
    <property type="entry name" value="5_3_exoribonuclease"/>
</dbReference>
<comment type="similarity">
    <text evidence="7 9">Belongs to the 5'-3' exonuclease family.</text>
</comment>
<dbReference type="Pfam" id="PF18129">
    <property type="entry name" value="SH3_12"/>
    <property type="match status" value="1"/>
</dbReference>
<dbReference type="EC" id="3.1.13.-" evidence="9"/>
<dbReference type="InterPro" id="IPR040992">
    <property type="entry name" value="XRN1_D1"/>
</dbReference>
<dbReference type="Gene3D" id="2.170.260.40">
    <property type="match status" value="1"/>
</dbReference>
<keyword evidence="3 9" id="KW-0540">Nuclease</keyword>
<dbReference type="Pfam" id="PF18332">
    <property type="entry name" value="XRN1_D1"/>
    <property type="match status" value="1"/>
</dbReference>
<dbReference type="GO" id="GO:0005737">
    <property type="term" value="C:cytoplasm"/>
    <property type="evidence" value="ECO:0007669"/>
    <property type="project" value="UniProtKB-SubCell"/>
</dbReference>
<evidence type="ECO:0000256" key="5">
    <source>
        <dbReference type="ARBA" id="ARBA00022839"/>
    </source>
</evidence>
<dbReference type="InterPro" id="IPR016494">
    <property type="entry name" value="5_3_exoribonuclease_1"/>
</dbReference>
<name>A0A674DJJ5_SALTR</name>
<dbReference type="InterPro" id="IPR041385">
    <property type="entry name" value="SH3_12"/>
</dbReference>
<dbReference type="CDD" id="cd18673">
    <property type="entry name" value="PIN_XRN1-2-like"/>
    <property type="match status" value="1"/>
</dbReference>
<dbReference type="Proteomes" id="UP000472277">
    <property type="component" value="Chromosome 31"/>
</dbReference>
<dbReference type="PANTHER" id="PTHR12341">
    <property type="entry name" value="5'-&gt;3' EXORIBONUCLEASE"/>
    <property type="match status" value="1"/>
</dbReference>
<feature type="domain" description="Xrn1 N-terminal" evidence="11">
    <location>
        <begin position="1"/>
        <end position="227"/>
    </location>
</feature>
<dbReference type="InterPro" id="IPR041106">
    <property type="entry name" value="XRN1_D2_D3"/>
</dbReference>
<dbReference type="GO" id="GO:0000956">
    <property type="term" value="P:nuclear-transcribed mRNA catabolic process"/>
    <property type="evidence" value="ECO:0007669"/>
    <property type="project" value="InterPro"/>
</dbReference>
<dbReference type="GO" id="GO:0004534">
    <property type="term" value="F:5'-3' RNA exonuclease activity"/>
    <property type="evidence" value="ECO:0007669"/>
    <property type="project" value="TreeGrafter"/>
</dbReference>
<evidence type="ECO:0000256" key="10">
    <source>
        <dbReference type="SAM" id="MobiDB-lite"/>
    </source>
</evidence>
<dbReference type="Gene3D" id="2.30.30.750">
    <property type="match status" value="1"/>
</dbReference>
<evidence type="ECO:0000259" key="14">
    <source>
        <dbReference type="Pfam" id="PF18332"/>
    </source>
</evidence>
<evidence type="ECO:0000313" key="16">
    <source>
        <dbReference type="Ensembl" id="ENSSTUP00000096070.1"/>
    </source>
</evidence>
<dbReference type="FunFam" id="1.25.40.1050:FF:000001">
    <property type="entry name" value="5'-3' exoribonuclease 1"/>
    <property type="match status" value="1"/>
</dbReference>
<keyword evidence="4 9" id="KW-0378">Hydrolase</keyword>
<keyword evidence="6 9" id="KW-0694">RNA-binding</keyword>
<evidence type="ECO:0000256" key="2">
    <source>
        <dbReference type="ARBA" id="ARBA00022490"/>
    </source>
</evidence>
<dbReference type="FunFam" id="3.40.50.12390:FF:000002">
    <property type="entry name" value="5'-3' exoribonuclease 1"/>
    <property type="match status" value="1"/>
</dbReference>
<dbReference type="Pfam" id="PF03159">
    <property type="entry name" value="XRN_N"/>
    <property type="match status" value="1"/>
</dbReference>
<dbReference type="PIRSF" id="PIRSF006743">
    <property type="entry name" value="Exonuclease_Xnr1"/>
    <property type="match status" value="1"/>
</dbReference>
<keyword evidence="17" id="KW-1185">Reference proteome</keyword>
<evidence type="ECO:0000256" key="4">
    <source>
        <dbReference type="ARBA" id="ARBA00022801"/>
    </source>
</evidence>
<evidence type="ECO:0000256" key="8">
    <source>
        <dbReference type="ARBA" id="ARBA00067318"/>
    </source>
</evidence>
<dbReference type="InterPro" id="IPR047007">
    <property type="entry name" value="XRN1_D1_sf"/>
</dbReference>
<feature type="domain" description="5'-3' exoribonuclease 1 D1" evidence="14">
    <location>
        <begin position="640"/>
        <end position="823"/>
    </location>
</feature>
<feature type="domain" description="Exoribonuclease Xrn1 D2/D3" evidence="15">
    <location>
        <begin position="831"/>
        <end position="1055"/>
    </location>
</feature>
<evidence type="ECO:0000259" key="13">
    <source>
        <dbReference type="Pfam" id="PF18129"/>
    </source>
</evidence>
<protein>
    <recommendedName>
        <fullName evidence="8 9">5'-3' exoribonuclease 1</fullName>
        <ecNumber evidence="9">3.1.13.-</ecNumber>
    </recommendedName>
</protein>
<keyword evidence="2 9" id="KW-0963">Cytoplasm</keyword>
<dbReference type="GO" id="GO:0016075">
    <property type="term" value="P:rRNA catabolic process"/>
    <property type="evidence" value="ECO:0007669"/>
    <property type="project" value="TreeGrafter"/>
</dbReference>
<dbReference type="GO" id="GO:0003723">
    <property type="term" value="F:RNA binding"/>
    <property type="evidence" value="ECO:0007669"/>
    <property type="project" value="UniProtKB-KW"/>
</dbReference>
<evidence type="ECO:0000256" key="9">
    <source>
        <dbReference type="PIRNR" id="PIRNR006743"/>
    </source>
</evidence>
<feature type="domain" description="Xrn1 helical" evidence="12">
    <location>
        <begin position="274"/>
        <end position="598"/>
    </location>
</feature>
<feature type="region of interest" description="Disordered" evidence="10">
    <location>
        <begin position="1171"/>
        <end position="1194"/>
    </location>
</feature>
<dbReference type="Pfam" id="PF17846">
    <property type="entry name" value="XRN_M"/>
    <property type="match status" value="1"/>
</dbReference>
<feature type="domain" description="5'-3' exoribonuclease 1 SH3-like" evidence="13">
    <location>
        <begin position="1082"/>
        <end position="1151"/>
    </location>
</feature>
<comment type="subcellular location">
    <subcellularLocation>
        <location evidence="1 9">Cytoplasm</location>
    </subcellularLocation>
</comment>
<reference evidence="16" key="2">
    <citation type="submission" date="2025-09" db="UniProtKB">
        <authorList>
            <consortium name="Ensembl"/>
        </authorList>
    </citation>
    <scope>IDENTIFICATION</scope>
</reference>
<evidence type="ECO:0000256" key="6">
    <source>
        <dbReference type="ARBA" id="ARBA00022884"/>
    </source>
</evidence>
<evidence type="ECO:0000313" key="17">
    <source>
        <dbReference type="Proteomes" id="UP000472277"/>
    </source>
</evidence>
<evidence type="ECO:0000256" key="3">
    <source>
        <dbReference type="ARBA" id="ARBA00022722"/>
    </source>
</evidence>
<dbReference type="InterPro" id="IPR047008">
    <property type="entry name" value="XRN1_SH3_sf"/>
</dbReference>
<dbReference type="PANTHER" id="PTHR12341:SF7">
    <property type="entry name" value="5'-3' EXORIBONUCLEASE 1"/>
    <property type="match status" value="1"/>
</dbReference>
<reference evidence="16" key="1">
    <citation type="submission" date="2025-08" db="UniProtKB">
        <authorList>
            <consortium name="Ensembl"/>
        </authorList>
    </citation>
    <scope>IDENTIFICATION</scope>
</reference>